<dbReference type="Gene3D" id="3.90.1150.10">
    <property type="entry name" value="Aspartate Aminotransferase, domain 1"/>
    <property type="match status" value="1"/>
</dbReference>
<dbReference type="GO" id="GO:0019265">
    <property type="term" value="P:glycine biosynthetic process, by transamination of glyoxylate"/>
    <property type="evidence" value="ECO:0007669"/>
    <property type="project" value="TreeGrafter"/>
</dbReference>
<reference evidence="7 8" key="1">
    <citation type="submission" date="2016-02" db="EMBL/GenBank/DDBJ databases">
        <title>Genome sequence of Tissierella creatinophila DSM 6911.</title>
        <authorList>
            <person name="Poehlein A."/>
            <person name="Daniel R."/>
        </authorList>
    </citation>
    <scope>NUCLEOTIDE SEQUENCE [LARGE SCALE GENOMIC DNA]</scope>
    <source>
        <strain evidence="7 8">DSM 6911</strain>
    </source>
</reference>
<dbReference type="InterPro" id="IPR024169">
    <property type="entry name" value="SP_NH2Trfase/AEP_transaminase"/>
</dbReference>
<dbReference type="SUPFAM" id="SSF53383">
    <property type="entry name" value="PLP-dependent transferases"/>
    <property type="match status" value="1"/>
</dbReference>
<feature type="binding site" evidence="4">
    <location>
        <position position="331"/>
    </location>
    <ligand>
        <name>substrate</name>
    </ligand>
</feature>
<evidence type="ECO:0000259" key="6">
    <source>
        <dbReference type="Pfam" id="PF00266"/>
    </source>
</evidence>
<organism evidence="7 8">
    <name type="scientific">Tissierella creatinophila DSM 6911</name>
    <dbReference type="NCBI Taxonomy" id="1123403"/>
    <lineage>
        <taxon>Bacteria</taxon>
        <taxon>Bacillati</taxon>
        <taxon>Bacillota</taxon>
        <taxon>Tissierellia</taxon>
        <taxon>Tissierellales</taxon>
        <taxon>Tissierellaceae</taxon>
        <taxon>Tissierella</taxon>
    </lineage>
</organism>
<evidence type="ECO:0000313" key="7">
    <source>
        <dbReference type="EMBL" id="OLS02609.1"/>
    </source>
</evidence>
<dbReference type="InterPro" id="IPR015422">
    <property type="entry name" value="PyrdxlP-dep_Trfase_small"/>
</dbReference>
<name>A0A1U7M5W3_TISCR</name>
<dbReference type="PIRSF" id="PIRSF000524">
    <property type="entry name" value="SPT"/>
    <property type="match status" value="1"/>
</dbReference>
<evidence type="ECO:0000313" key="8">
    <source>
        <dbReference type="Proteomes" id="UP000186112"/>
    </source>
</evidence>
<comment type="caution">
    <text evidence="7">The sequence shown here is derived from an EMBL/GenBank/DDBJ whole genome shotgun (WGS) entry which is preliminary data.</text>
</comment>
<evidence type="ECO:0000256" key="2">
    <source>
        <dbReference type="ARBA" id="ARBA00009236"/>
    </source>
</evidence>
<sequence length="363" mass="41000">MKKKLFIPGPVSVKEDVLAQMTKAIIGHRTVAASDLQRSISEKLQRIFYTKNRIILSTSSGTALMEGAIRSFTKKRAAVFSNGFFGDLWHEMALRNNIEADLFRAKKGKPITSEMVDSVLSTGKYDLITITHNETSSGITNPIEEISEVIKKYPEIVWLVDGVSSIGGIKLEVDKLGIDVCIASTQKCLGLPPGMAIASVSEKAIERARSIDFRGYYLDFLELYETIEKMDYQYISTPALPMMNAIDYQLNKILNEGLENRFKRHETLGNIVRDWAKKYFPLYTEEAYSSNTVTTIENSLNMDIDLLNKMLEKRGFEISNGYGNLRDKTFRIGHMADCTVEELEELIDNLDEIIRIKFCKASA</sequence>
<dbReference type="EMBL" id="LTDM01000022">
    <property type="protein sequence ID" value="OLS02609.1"/>
    <property type="molecule type" value="Genomic_DNA"/>
</dbReference>
<dbReference type="PANTHER" id="PTHR21152:SF40">
    <property type="entry name" value="ALANINE--GLYOXYLATE AMINOTRANSFERASE"/>
    <property type="match status" value="1"/>
</dbReference>
<comment type="cofactor">
    <cofactor evidence="1 5">
        <name>pyridoxal 5'-phosphate</name>
        <dbReference type="ChEBI" id="CHEBI:597326"/>
    </cofactor>
</comment>
<accession>A0A1U7M5W3</accession>
<dbReference type="InterPro" id="IPR015421">
    <property type="entry name" value="PyrdxlP-dep_Trfase_major"/>
</dbReference>
<keyword evidence="7" id="KW-0560">Oxidoreductase</keyword>
<dbReference type="GO" id="GO:0008453">
    <property type="term" value="F:alanine-glyoxylate transaminase activity"/>
    <property type="evidence" value="ECO:0007669"/>
    <property type="project" value="TreeGrafter"/>
</dbReference>
<dbReference type="InterPro" id="IPR000192">
    <property type="entry name" value="Aminotrans_V_dom"/>
</dbReference>
<comment type="similarity">
    <text evidence="2">Belongs to the class-V pyridoxal-phosphate-dependent aminotransferase family.</text>
</comment>
<dbReference type="OrthoDB" id="389074at2"/>
<proteinExistence type="inferred from homology"/>
<feature type="modified residue" description="N6-(pyridoxal phosphate)lysine" evidence="5">
    <location>
        <position position="187"/>
    </location>
</feature>
<evidence type="ECO:0000256" key="1">
    <source>
        <dbReference type="ARBA" id="ARBA00001933"/>
    </source>
</evidence>
<evidence type="ECO:0000256" key="4">
    <source>
        <dbReference type="PIRSR" id="PIRSR000524-1"/>
    </source>
</evidence>
<dbReference type="Gene3D" id="3.40.640.10">
    <property type="entry name" value="Type I PLP-dependent aspartate aminotransferase-like (Major domain)"/>
    <property type="match status" value="1"/>
</dbReference>
<dbReference type="PANTHER" id="PTHR21152">
    <property type="entry name" value="AMINOTRANSFERASE CLASS V"/>
    <property type="match status" value="1"/>
</dbReference>
<keyword evidence="3 5" id="KW-0663">Pyridoxal phosphate</keyword>
<evidence type="ECO:0000256" key="5">
    <source>
        <dbReference type="PIRSR" id="PIRSR000524-50"/>
    </source>
</evidence>
<dbReference type="Proteomes" id="UP000186112">
    <property type="component" value="Unassembled WGS sequence"/>
</dbReference>
<gene>
    <name evidence="7" type="ORF">TICRE_14100</name>
</gene>
<dbReference type="InterPro" id="IPR015424">
    <property type="entry name" value="PyrdxlP-dep_Trfase"/>
</dbReference>
<dbReference type="GO" id="GO:0004760">
    <property type="term" value="F:L-serine-pyruvate transaminase activity"/>
    <property type="evidence" value="ECO:0007669"/>
    <property type="project" value="TreeGrafter"/>
</dbReference>
<feature type="domain" description="Aminotransferase class V" evidence="6">
    <location>
        <begin position="28"/>
        <end position="321"/>
    </location>
</feature>
<dbReference type="RefSeq" id="WP_075726508.1">
    <property type="nucleotide sequence ID" value="NZ_LTDM01000022.1"/>
</dbReference>
<dbReference type="EC" id="1.12.-.-" evidence="7"/>
<keyword evidence="8" id="KW-1185">Reference proteome</keyword>
<dbReference type="GO" id="GO:0016491">
    <property type="term" value="F:oxidoreductase activity"/>
    <property type="evidence" value="ECO:0007669"/>
    <property type="project" value="UniProtKB-KW"/>
</dbReference>
<evidence type="ECO:0000256" key="3">
    <source>
        <dbReference type="ARBA" id="ARBA00022898"/>
    </source>
</evidence>
<dbReference type="AlphaFoldDB" id="A0A1U7M5W3"/>
<dbReference type="Pfam" id="PF00266">
    <property type="entry name" value="Aminotran_5"/>
    <property type="match status" value="1"/>
</dbReference>
<protein>
    <submittedName>
        <fullName evidence="7">Soluble hydrogenase 42 kDa subunit</fullName>
        <ecNumber evidence="7">1.12.-.-</ecNumber>
    </submittedName>
</protein>